<dbReference type="GO" id="GO:0005634">
    <property type="term" value="C:nucleus"/>
    <property type="evidence" value="ECO:0007669"/>
    <property type="project" value="UniProtKB-SubCell"/>
</dbReference>
<keyword evidence="3" id="KW-0862">Zinc</keyword>
<dbReference type="OrthoDB" id="2123952at2759"/>
<evidence type="ECO:0000256" key="2">
    <source>
        <dbReference type="ARBA" id="ARBA00022723"/>
    </source>
</evidence>
<feature type="compositionally biased region" description="Low complexity" evidence="8">
    <location>
        <begin position="152"/>
        <end position="163"/>
    </location>
</feature>
<reference evidence="10 11" key="1">
    <citation type="submission" date="2014-04" db="EMBL/GenBank/DDBJ databases">
        <title>Evolutionary Origins and Diversification of the Mycorrhizal Mutualists.</title>
        <authorList>
            <consortium name="DOE Joint Genome Institute"/>
            <consortium name="Mycorrhizal Genomics Consortium"/>
            <person name="Kohler A."/>
            <person name="Kuo A."/>
            <person name="Nagy L.G."/>
            <person name="Floudas D."/>
            <person name="Copeland A."/>
            <person name="Barry K.W."/>
            <person name="Cichocki N."/>
            <person name="Veneault-Fourrey C."/>
            <person name="LaButti K."/>
            <person name="Lindquist E.A."/>
            <person name="Lipzen A."/>
            <person name="Lundell T."/>
            <person name="Morin E."/>
            <person name="Murat C."/>
            <person name="Riley R."/>
            <person name="Ohm R."/>
            <person name="Sun H."/>
            <person name="Tunlid A."/>
            <person name="Henrissat B."/>
            <person name="Grigoriev I.V."/>
            <person name="Hibbett D.S."/>
            <person name="Martin F."/>
        </authorList>
    </citation>
    <scope>NUCLEOTIDE SEQUENCE [LARGE SCALE GENOMIC DNA]</scope>
    <source>
        <strain evidence="10 11">MD-312</strain>
    </source>
</reference>
<evidence type="ECO:0000256" key="3">
    <source>
        <dbReference type="ARBA" id="ARBA00022833"/>
    </source>
</evidence>
<keyword evidence="2" id="KW-0479">Metal-binding</keyword>
<evidence type="ECO:0000313" key="10">
    <source>
        <dbReference type="EMBL" id="KIJ64647.1"/>
    </source>
</evidence>
<keyword evidence="5" id="KW-0238">DNA-binding</keyword>
<feature type="compositionally biased region" description="Polar residues" evidence="8">
    <location>
        <begin position="19"/>
        <end position="40"/>
    </location>
</feature>
<dbReference type="Gene3D" id="4.10.240.10">
    <property type="entry name" value="Zn(2)-C6 fungal-type DNA-binding domain"/>
    <property type="match status" value="1"/>
</dbReference>
<gene>
    <name evidence="10" type="ORF">HYDPIDRAFT_112046</name>
</gene>
<dbReference type="PANTHER" id="PTHR31313:SF81">
    <property type="entry name" value="TY1 ENHANCER ACTIVATOR"/>
    <property type="match status" value="1"/>
</dbReference>
<keyword evidence="4" id="KW-0805">Transcription regulation</keyword>
<dbReference type="Proteomes" id="UP000053820">
    <property type="component" value="Unassembled WGS sequence"/>
</dbReference>
<dbReference type="InterPro" id="IPR001138">
    <property type="entry name" value="Zn2Cys6_DnaBD"/>
</dbReference>
<dbReference type="PANTHER" id="PTHR31313">
    <property type="entry name" value="TY1 ENHANCER ACTIVATOR"/>
    <property type="match status" value="1"/>
</dbReference>
<accession>A0A0C9WG17</accession>
<evidence type="ECO:0000256" key="4">
    <source>
        <dbReference type="ARBA" id="ARBA00023015"/>
    </source>
</evidence>
<evidence type="ECO:0000256" key="8">
    <source>
        <dbReference type="SAM" id="MobiDB-lite"/>
    </source>
</evidence>
<feature type="region of interest" description="Disordered" evidence="8">
    <location>
        <begin position="1"/>
        <end position="103"/>
    </location>
</feature>
<feature type="region of interest" description="Disordered" evidence="8">
    <location>
        <begin position="147"/>
        <end position="196"/>
    </location>
</feature>
<evidence type="ECO:0000313" key="11">
    <source>
        <dbReference type="Proteomes" id="UP000053820"/>
    </source>
</evidence>
<dbReference type="GO" id="GO:0008270">
    <property type="term" value="F:zinc ion binding"/>
    <property type="evidence" value="ECO:0007669"/>
    <property type="project" value="InterPro"/>
</dbReference>
<dbReference type="PROSITE" id="PS50048">
    <property type="entry name" value="ZN2_CY6_FUNGAL_2"/>
    <property type="match status" value="1"/>
</dbReference>
<protein>
    <recommendedName>
        <fullName evidence="9">Zn(2)-C6 fungal-type domain-containing protein</fullName>
    </recommendedName>
</protein>
<dbReference type="SMART" id="SM00066">
    <property type="entry name" value="GAL4"/>
    <property type="match status" value="1"/>
</dbReference>
<comment type="subcellular location">
    <subcellularLocation>
        <location evidence="1">Nucleus</location>
    </subcellularLocation>
</comment>
<dbReference type="CDD" id="cd00067">
    <property type="entry name" value="GAL4"/>
    <property type="match status" value="1"/>
</dbReference>
<dbReference type="GO" id="GO:0003677">
    <property type="term" value="F:DNA binding"/>
    <property type="evidence" value="ECO:0007669"/>
    <property type="project" value="UniProtKB-KW"/>
</dbReference>
<feature type="compositionally biased region" description="Low complexity" evidence="8">
    <location>
        <begin position="61"/>
        <end position="80"/>
    </location>
</feature>
<evidence type="ECO:0000256" key="6">
    <source>
        <dbReference type="ARBA" id="ARBA00023163"/>
    </source>
</evidence>
<feature type="region of interest" description="Disordered" evidence="8">
    <location>
        <begin position="229"/>
        <end position="310"/>
    </location>
</feature>
<dbReference type="HOGENOM" id="CLU_010791_0_0_1"/>
<dbReference type="AlphaFoldDB" id="A0A0C9WG17"/>
<dbReference type="InterPro" id="IPR036864">
    <property type="entry name" value="Zn2-C6_fun-type_DNA-bd_sf"/>
</dbReference>
<feature type="domain" description="Zn(2)-C6 fungal-type" evidence="9">
    <location>
        <begin position="205"/>
        <end position="238"/>
    </location>
</feature>
<dbReference type="Pfam" id="PF00172">
    <property type="entry name" value="Zn_clus"/>
    <property type="match status" value="1"/>
</dbReference>
<dbReference type="SUPFAM" id="SSF57701">
    <property type="entry name" value="Zn2/Cys6 DNA-binding domain"/>
    <property type="match status" value="1"/>
</dbReference>
<keyword evidence="11" id="KW-1185">Reference proteome</keyword>
<evidence type="ECO:0000256" key="5">
    <source>
        <dbReference type="ARBA" id="ARBA00023125"/>
    </source>
</evidence>
<proteinExistence type="predicted"/>
<dbReference type="InterPro" id="IPR051615">
    <property type="entry name" value="Transcr_Regulatory_Elem"/>
</dbReference>
<sequence length="951" mass="106212">MYYTQQTTSETRDTLLTDPANSQPYNSKHSQPLPSISSMSLPGLPHSPRNHQLPDYRGPYDGHYSSGPSGPHPYSSSHMPGELDHHSSSLNRPQYGVDAPTYQDRDHRFISQQESFYRSGSSRAPPEVDDFTSQLDPSLMLSQQTTYLPRGHSTAESSSSHSPEATEDTSASRPRKTRREKPHIDLAPDQPLTTQGRPRARVYVACVQCRTRKIRCDGAKPACHNCTRRAKATDECSYDAAPKRRGPDKTPGARQRMAREARQESESDVVASRRRRRKKHELTSTTPPANELNGGDNGPQPPSGLALPPLRQPALVLDPQLTDMPPFPEGSVTASASLHPESLGAGTASVITGAMPELDEEALYRMTNSQGLLHNVYSFSSGLDIQPTLSSGTSECLTHGFLTPFEEEDSESSEEYSNITSEPSLDFARKTWWDSLLSMYTSSSSQLPSLTMSQRQQASNQVTSDLRFLFRTSNYWFTFINVPHFLSRYFDPDKRDRMHPSLLPAALAIATFFQSSEAGFGKEGREKALRLRDIAQGALEASLNAQWIDEELAQAAWLLALFEVCSHPSHTSERCSSGVIMLDTIIRTLSLTFVDMENPGATKFSRRTVPAILPAQDSWIGNDTFLASTSNMGTPPRYPMQGCSCISRSLGQRWAASHEHTPLWVSSPAWDDSWSEAEIRKETCRRICWSTLVLTAGHTSYVTSTNRAPSDMFILEPANFTLLFPGEAMSIAGDNSGKDTIWSLNYRTMLLWHSCLRMRYDANATEAETARFGVNAWLEADALEKALDTHTCGLERTYLFQGREYLFNVRLTISHEFQRYIPLATANANGLFHRKKAEEWLTHQANVAQRVVHGMGAVTGQAANTLLHRPFFAFWFMSQISRALSLWECDNSLTLALDVCIAFFKPIDYLSVLWPCPEQRKRSQRLREQLTEACKTAGRPPPPPCPPEIAL</sequence>
<dbReference type="GO" id="GO:0000981">
    <property type="term" value="F:DNA-binding transcription factor activity, RNA polymerase II-specific"/>
    <property type="evidence" value="ECO:0007669"/>
    <property type="project" value="InterPro"/>
</dbReference>
<organism evidence="10 11">
    <name type="scientific">Hydnomerulius pinastri MD-312</name>
    <dbReference type="NCBI Taxonomy" id="994086"/>
    <lineage>
        <taxon>Eukaryota</taxon>
        <taxon>Fungi</taxon>
        <taxon>Dikarya</taxon>
        <taxon>Basidiomycota</taxon>
        <taxon>Agaricomycotina</taxon>
        <taxon>Agaricomycetes</taxon>
        <taxon>Agaricomycetidae</taxon>
        <taxon>Boletales</taxon>
        <taxon>Boletales incertae sedis</taxon>
        <taxon>Leucogyrophana</taxon>
    </lineage>
</organism>
<name>A0A0C9WG17_9AGAM</name>
<evidence type="ECO:0000259" key="9">
    <source>
        <dbReference type="PROSITE" id="PS50048"/>
    </source>
</evidence>
<keyword evidence="6" id="KW-0804">Transcription</keyword>
<keyword evidence="7" id="KW-0539">Nucleus</keyword>
<evidence type="ECO:0000256" key="7">
    <source>
        <dbReference type="ARBA" id="ARBA00023242"/>
    </source>
</evidence>
<evidence type="ECO:0000256" key="1">
    <source>
        <dbReference type="ARBA" id="ARBA00004123"/>
    </source>
</evidence>
<dbReference type="EMBL" id="KN839846">
    <property type="protein sequence ID" value="KIJ64647.1"/>
    <property type="molecule type" value="Genomic_DNA"/>
</dbReference>